<dbReference type="Pfam" id="PF01814">
    <property type="entry name" value="Hemerythrin"/>
    <property type="match status" value="1"/>
</dbReference>
<dbReference type="RefSeq" id="XP_031014217.1">
    <property type="nucleotide sequence ID" value="XM_031161697.1"/>
</dbReference>
<gene>
    <name evidence="2" type="ORF">FIESC28_07557</name>
</gene>
<dbReference type="CDD" id="cd12108">
    <property type="entry name" value="Hr-like"/>
    <property type="match status" value="1"/>
</dbReference>
<proteinExistence type="predicted"/>
<comment type="caution">
    <text evidence="2">The sequence shown here is derived from an EMBL/GenBank/DDBJ whole genome shotgun (WGS) entry which is preliminary data.</text>
</comment>
<dbReference type="InterPro" id="IPR053206">
    <property type="entry name" value="Dimeric_xanthone_biosynth"/>
</dbReference>
<evidence type="ECO:0000313" key="3">
    <source>
        <dbReference type="Proteomes" id="UP000253153"/>
    </source>
</evidence>
<dbReference type="EMBL" id="QKXC01000163">
    <property type="protein sequence ID" value="RBR14711.1"/>
    <property type="molecule type" value="Genomic_DNA"/>
</dbReference>
<feature type="domain" description="Hemerythrin-like" evidence="1">
    <location>
        <begin position="41"/>
        <end position="164"/>
    </location>
</feature>
<reference evidence="2 3" key="1">
    <citation type="submission" date="2018-06" db="EMBL/GenBank/DDBJ databases">
        <title>Fusarium incarnatum-equiseti species complex species 28.</title>
        <authorList>
            <person name="Gardiner D.M."/>
        </authorList>
    </citation>
    <scope>NUCLEOTIDE SEQUENCE [LARGE SCALE GENOMIC DNA]</scope>
    <source>
        <strain evidence="2 3">FIESC_28</strain>
    </source>
</reference>
<dbReference type="GeneID" id="41996993"/>
<name>A0A366RC51_9HYPO</name>
<dbReference type="Gene3D" id="1.20.120.520">
    <property type="entry name" value="nmb1532 protein domain like"/>
    <property type="match status" value="1"/>
</dbReference>
<dbReference type="PANTHER" id="PTHR38048">
    <property type="entry name" value="EXPRESSED PROTEIN"/>
    <property type="match status" value="1"/>
</dbReference>
<dbReference type="AlphaFoldDB" id="A0A366RC51"/>
<protein>
    <recommendedName>
        <fullName evidence="1">Hemerythrin-like domain-containing protein</fullName>
    </recommendedName>
</protein>
<evidence type="ECO:0000259" key="1">
    <source>
        <dbReference type="Pfam" id="PF01814"/>
    </source>
</evidence>
<evidence type="ECO:0000313" key="2">
    <source>
        <dbReference type="EMBL" id="RBR14711.1"/>
    </source>
</evidence>
<sequence length="184" mass="21873">MADSKVEDTSKPVEAKTEELPPLSDHDFKAYNRLAVHMNFFHDNFRRSWNLLWNACINNRRPQSMTLKQFIMEGLQFAEHLTVHHNIEETYIFPILAKKMPEFRGGRAELLRQHKQIHAGLDHFEEYLKKCRTGDEEFELSVLKSKMETWGEVLWTHLDQEVETLGANNMRKYWTKEEIARIPM</sequence>
<dbReference type="Proteomes" id="UP000253153">
    <property type="component" value="Unassembled WGS sequence"/>
</dbReference>
<organism evidence="2 3">
    <name type="scientific">Fusarium coffeatum</name>
    <dbReference type="NCBI Taxonomy" id="231269"/>
    <lineage>
        <taxon>Eukaryota</taxon>
        <taxon>Fungi</taxon>
        <taxon>Dikarya</taxon>
        <taxon>Ascomycota</taxon>
        <taxon>Pezizomycotina</taxon>
        <taxon>Sordariomycetes</taxon>
        <taxon>Hypocreomycetidae</taxon>
        <taxon>Hypocreales</taxon>
        <taxon>Nectriaceae</taxon>
        <taxon>Fusarium</taxon>
        <taxon>Fusarium incarnatum-equiseti species complex</taxon>
    </lineage>
</organism>
<dbReference type="PANTHER" id="PTHR38048:SF1">
    <property type="entry name" value="HEMERYTHRIN-LIKE DOMAIN-CONTAINING PROTEIN"/>
    <property type="match status" value="1"/>
</dbReference>
<keyword evidence="3" id="KW-1185">Reference proteome</keyword>
<dbReference type="OrthoDB" id="10044044at2759"/>
<accession>A0A366RC51</accession>
<dbReference type="InterPro" id="IPR012312">
    <property type="entry name" value="Hemerythrin-like"/>
</dbReference>